<protein>
    <recommendedName>
        <fullName evidence="2">Agglutinin C-terminal domain-containing protein</fullName>
    </recommendedName>
</protein>
<dbReference type="AlphaFoldDB" id="A0A6M3K476"/>
<accession>A0A6M3K476</accession>
<proteinExistence type="predicted"/>
<name>A0A6M3K476_9ZZZZ</name>
<evidence type="ECO:0008006" key="2">
    <source>
        <dbReference type="Google" id="ProtNLM"/>
    </source>
</evidence>
<dbReference type="EMBL" id="MT142207">
    <property type="protein sequence ID" value="QJA76142.1"/>
    <property type="molecule type" value="Genomic_DNA"/>
</dbReference>
<evidence type="ECO:0000313" key="1">
    <source>
        <dbReference type="EMBL" id="QJA76142.1"/>
    </source>
</evidence>
<dbReference type="Gene3D" id="3.30.460.70">
    <property type="match status" value="1"/>
</dbReference>
<gene>
    <name evidence="1" type="ORF">MM415A01573_0009</name>
</gene>
<sequence length="147" mass="16879">MCKLQSPIATAKPDITFYEIGSQAVQDELNALNIQTPVGLWDSPTYYYTTLWGIKEAVKYCRKVYPFPKYQTAIMDCDDFAILLKGLMSAEFEINDFGIALGMTPMGYHCFNIARIEDRRVFIEPQTGEIFEMNDTSKNYNCDRVIQ</sequence>
<organism evidence="1">
    <name type="scientific">viral metagenome</name>
    <dbReference type="NCBI Taxonomy" id="1070528"/>
    <lineage>
        <taxon>unclassified sequences</taxon>
        <taxon>metagenomes</taxon>
        <taxon>organismal metagenomes</taxon>
    </lineage>
</organism>
<reference evidence="1" key="1">
    <citation type="submission" date="2020-03" db="EMBL/GenBank/DDBJ databases">
        <title>The deep terrestrial virosphere.</title>
        <authorList>
            <person name="Holmfeldt K."/>
            <person name="Nilsson E."/>
            <person name="Simone D."/>
            <person name="Lopez-Fernandez M."/>
            <person name="Wu X."/>
            <person name="de Brujin I."/>
            <person name="Lundin D."/>
            <person name="Andersson A."/>
            <person name="Bertilsson S."/>
            <person name="Dopson M."/>
        </authorList>
    </citation>
    <scope>NUCLEOTIDE SEQUENCE</scope>
    <source>
        <strain evidence="1">MM415A01573</strain>
    </source>
</reference>